<dbReference type="GO" id="GO:0030863">
    <property type="term" value="C:cortical cytoskeleton"/>
    <property type="evidence" value="ECO:0007669"/>
    <property type="project" value="TreeGrafter"/>
</dbReference>
<dbReference type="SUPFAM" id="SSF90096">
    <property type="entry name" value="Subunits of heterodimeric actin filament capping protein Capz"/>
    <property type="match status" value="1"/>
</dbReference>
<dbReference type="Pfam" id="PF01267">
    <property type="entry name" value="F-actin_cap_A"/>
    <property type="match status" value="1"/>
</dbReference>
<evidence type="ECO:0000313" key="8">
    <source>
        <dbReference type="EMBL" id="RHY95166.1"/>
    </source>
</evidence>
<dbReference type="InterPro" id="IPR002189">
    <property type="entry name" value="CapZ_alpha"/>
</dbReference>
<dbReference type="Gene3D" id="3.30.1140.60">
    <property type="entry name" value="F-actin capping protein, alpha subunit"/>
    <property type="match status" value="1"/>
</dbReference>
<reference evidence="9 10" key="1">
    <citation type="submission" date="2018-08" db="EMBL/GenBank/DDBJ databases">
        <title>Aphanomyces genome sequencing and annotation.</title>
        <authorList>
            <person name="Minardi D."/>
            <person name="Oidtmann B."/>
            <person name="Van Der Giezen M."/>
            <person name="Studholme D.J."/>
        </authorList>
    </citation>
    <scope>NUCLEOTIDE SEQUENCE [LARGE SCALE GENOMIC DNA]</scope>
    <source>
        <strain evidence="8 10">197901</strain>
        <strain evidence="6 9">Kv</strain>
        <strain evidence="7 11">Yx</strain>
    </source>
</reference>
<evidence type="ECO:0000256" key="3">
    <source>
        <dbReference type="ARBA" id="ARBA00022467"/>
    </source>
</evidence>
<evidence type="ECO:0000313" key="11">
    <source>
        <dbReference type="Proteomes" id="UP000266239"/>
    </source>
</evidence>
<dbReference type="EMBL" id="QUTE01016922">
    <property type="protein sequence ID" value="RHY95166.1"/>
    <property type="molecule type" value="Genomic_DNA"/>
</dbReference>
<evidence type="ECO:0000256" key="5">
    <source>
        <dbReference type="RuleBase" id="RU365077"/>
    </source>
</evidence>
<evidence type="ECO:0000313" key="10">
    <source>
        <dbReference type="Proteomes" id="UP000266196"/>
    </source>
</evidence>
<dbReference type="AlphaFoldDB" id="A0A397AJ20"/>
<evidence type="ECO:0000313" key="9">
    <source>
        <dbReference type="Proteomes" id="UP000265427"/>
    </source>
</evidence>
<dbReference type="VEuPathDB" id="FungiDB:H257_01385"/>
<keyword evidence="4 5" id="KW-0009">Actin-binding</keyword>
<proteinExistence type="inferred from homology"/>
<dbReference type="Proteomes" id="UP000265427">
    <property type="component" value="Unassembled WGS sequence"/>
</dbReference>
<evidence type="ECO:0000256" key="2">
    <source>
        <dbReference type="ARBA" id="ARBA00014038"/>
    </source>
</evidence>
<gene>
    <name evidence="7" type="ORF">DYB25_009349</name>
    <name evidence="8" type="ORF">DYB31_003504</name>
    <name evidence="6" type="ORF">DYB36_010127</name>
</gene>
<dbReference type="GO" id="GO:0030036">
    <property type="term" value="P:actin cytoskeleton organization"/>
    <property type="evidence" value="ECO:0007669"/>
    <property type="project" value="TreeGrafter"/>
</dbReference>
<dbReference type="Gene3D" id="3.90.1150.210">
    <property type="entry name" value="F-actin capping protein, beta subunit"/>
    <property type="match status" value="1"/>
</dbReference>
<evidence type="ECO:0000313" key="6">
    <source>
        <dbReference type="EMBL" id="RHY03530.1"/>
    </source>
</evidence>
<comment type="similarity">
    <text evidence="1 5">Belongs to the F-actin-capping protein alpha subunit family.</text>
</comment>
<comment type="subunit">
    <text evidence="5">Heterodimer of an alpha and a beta subunit.</text>
</comment>
<protein>
    <recommendedName>
        <fullName evidence="2 5">F-actin-capping protein subunit alpha</fullName>
    </recommendedName>
</protein>
<dbReference type="EMBL" id="QUTA01007277">
    <property type="protein sequence ID" value="RHY07702.1"/>
    <property type="molecule type" value="Genomic_DNA"/>
</dbReference>
<dbReference type="InterPro" id="IPR017865">
    <property type="entry name" value="F-actin_cap_asu_CS"/>
</dbReference>
<comment type="function">
    <text evidence="5">F-actin-capping proteins bind in a Ca(2+)-independent manner to the fast growing ends of actin filaments (barbed end) thereby blocking the exchange of subunits at these ends. Unlike other capping proteins (such as gelsolin and severin), these proteins do not sever actin filaments.</text>
</comment>
<dbReference type="Proteomes" id="UP000266196">
    <property type="component" value="Unassembled WGS sequence"/>
</dbReference>
<sequence length="303" mass="33810">MLPSRISGRIPHFHGCDLDMADVLSDAEKLNVAKGFLLASPPGEVRDVSKDVAKLLPRGLLSDTALRGILHTYNVENSLPVQIPNEDESKRLVVCQEGEVDVGHYLDTHGRKVWGFDHVTQEILAQDVQDASARFTSSLEPLRAELQVEVDAYLATQFGNQGGAAVFATDSTITIVLSTERVSLRNFWSGRWKSKWTLTNVSPDAATLAGRIDLHVHYFEDGNLQLQSHKDVAPVPVTGESLAQAVLAVLRAEEHVVHSNLEDMYINMTEETFKEMRRVMPVTQTKMEWNLYAHRTAKDLSRK</sequence>
<evidence type="ECO:0000256" key="4">
    <source>
        <dbReference type="ARBA" id="ARBA00023203"/>
    </source>
</evidence>
<dbReference type="PRINTS" id="PR00191">
    <property type="entry name" value="FACTINCAPA"/>
</dbReference>
<comment type="caution">
    <text evidence="7">The sequence shown here is derived from an EMBL/GenBank/DDBJ whole genome shotgun (WGS) entry which is preliminary data.</text>
</comment>
<accession>A0A397AJ20</accession>
<dbReference type="EMBL" id="QUSZ01007109">
    <property type="protein sequence ID" value="RHY03530.1"/>
    <property type="molecule type" value="Genomic_DNA"/>
</dbReference>
<organism evidence="7 11">
    <name type="scientific">Aphanomyces astaci</name>
    <name type="common">Crayfish plague agent</name>
    <dbReference type="NCBI Taxonomy" id="112090"/>
    <lineage>
        <taxon>Eukaryota</taxon>
        <taxon>Sar</taxon>
        <taxon>Stramenopiles</taxon>
        <taxon>Oomycota</taxon>
        <taxon>Saprolegniomycetes</taxon>
        <taxon>Saprolegniales</taxon>
        <taxon>Verrucalvaceae</taxon>
        <taxon>Aphanomyces</taxon>
    </lineage>
</organism>
<keyword evidence="3 5" id="KW-0117">Actin capping</keyword>
<evidence type="ECO:0000256" key="1">
    <source>
        <dbReference type="ARBA" id="ARBA00010479"/>
    </source>
</evidence>
<dbReference type="GO" id="GO:0008290">
    <property type="term" value="C:F-actin capping protein complex"/>
    <property type="evidence" value="ECO:0007669"/>
    <property type="project" value="UniProtKB-UniRule"/>
</dbReference>
<dbReference type="PANTHER" id="PTHR10653:SF0">
    <property type="entry name" value="F-ACTIN-CAPPING PROTEIN SUBUNIT ALPHA"/>
    <property type="match status" value="1"/>
</dbReference>
<dbReference type="GO" id="GO:0051015">
    <property type="term" value="F:actin filament binding"/>
    <property type="evidence" value="ECO:0007669"/>
    <property type="project" value="TreeGrafter"/>
</dbReference>
<evidence type="ECO:0000313" key="7">
    <source>
        <dbReference type="EMBL" id="RHY07702.1"/>
    </source>
</evidence>
<dbReference type="GO" id="GO:0051016">
    <property type="term" value="P:barbed-end actin filament capping"/>
    <property type="evidence" value="ECO:0007669"/>
    <property type="project" value="UniProtKB-UniRule"/>
</dbReference>
<name>A0A397AJ20_APHAT</name>
<dbReference type="InterPro" id="IPR037282">
    <property type="entry name" value="CapZ_alpha/beta"/>
</dbReference>
<dbReference type="PANTHER" id="PTHR10653">
    <property type="entry name" value="F-ACTIN-CAPPING PROTEIN SUBUNIT ALPHA"/>
    <property type="match status" value="1"/>
</dbReference>
<dbReference type="PROSITE" id="PS00748">
    <property type="entry name" value="F_ACTIN_CAPPING_A_1"/>
    <property type="match status" value="1"/>
</dbReference>
<dbReference type="InterPro" id="IPR042276">
    <property type="entry name" value="CapZ_alpha/beta_2"/>
</dbReference>
<dbReference type="Proteomes" id="UP000266239">
    <property type="component" value="Unassembled WGS sequence"/>
</dbReference>
<dbReference type="InterPro" id="IPR042489">
    <property type="entry name" value="CapZ_alpha_1"/>
</dbReference>
<dbReference type="FunFam" id="3.90.1150.210:FF:000003">
    <property type="entry name" value="F-actin-capping protein subunit alpha"/>
    <property type="match status" value="1"/>
</dbReference>